<reference evidence="6" key="1">
    <citation type="submission" date="2025-08" db="UniProtKB">
        <authorList>
            <consortium name="Ensembl"/>
        </authorList>
    </citation>
    <scope>IDENTIFICATION</scope>
</reference>
<organism evidence="6 7">
    <name type="scientific">Paramormyrops kingsleyae</name>
    <dbReference type="NCBI Taxonomy" id="1676925"/>
    <lineage>
        <taxon>Eukaryota</taxon>
        <taxon>Metazoa</taxon>
        <taxon>Chordata</taxon>
        <taxon>Craniata</taxon>
        <taxon>Vertebrata</taxon>
        <taxon>Euteleostomi</taxon>
        <taxon>Actinopterygii</taxon>
        <taxon>Neopterygii</taxon>
        <taxon>Teleostei</taxon>
        <taxon>Osteoglossocephala</taxon>
        <taxon>Osteoglossomorpha</taxon>
        <taxon>Osteoglossiformes</taxon>
        <taxon>Mormyridae</taxon>
        <taxon>Paramormyrops</taxon>
    </lineage>
</organism>
<dbReference type="GO" id="GO:0005576">
    <property type="term" value="C:extracellular region"/>
    <property type="evidence" value="ECO:0007669"/>
    <property type="project" value="UniProtKB-SubCell"/>
</dbReference>
<dbReference type="PROSITE" id="PS00799">
    <property type="entry name" value="GRANULINS"/>
    <property type="match status" value="1"/>
</dbReference>
<dbReference type="AlphaFoldDB" id="A0A3B3R4Q0"/>
<reference evidence="6" key="2">
    <citation type="submission" date="2025-09" db="UniProtKB">
        <authorList>
            <consortium name="Ensembl"/>
        </authorList>
    </citation>
    <scope>IDENTIFICATION</scope>
</reference>
<evidence type="ECO:0000259" key="5">
    <source>
        <dbReference type="PROSITE" id="PS00799"/>
    </source>
</evidence>
<dbReference type="Pfam" id="PF00396">
    <property type="entry name" value="Granulin"/>
    <property type="match status" value="1"/>
</dbReference>
<dbReference type="Ensembl" id="ENSPKIT00000037790.1">
    <property type="protein sequence ID" value="ENSPKIP00000013368.1"/>
    <property type="gene ID" value="ENSPKIG00000000843.1"/>
</dbReference>
<evidence type="ECO:0000256" key="4">
    <source>
        <dbReference type="ARBA" id="ARBA00023157"/>
    </source>
</evidence>
<keyword evidence="4" id="KW-1015">Disulfide bond</keyword>
<dbReference type="STRING" id="1676925.ENSPKIP00000013368"/>
<keyword evidence="7" id="KW-1185">Reference proteome</keyword>
<comment type="similarity">
    <text evidence="2">Belongs to the granulin family.</text>
</comment>
<dbReference type="GeneTree" id="ENSGT00940000177254"/>
<evidence type="ECO:0000256" key="3">
    <source>
        <dbReference type="ARBA" id="ARBA00022525"/>
    </source>
</evidence>
<sequence>MKVQAEEPSIPLVPLGGASAGGENAGSLVVRCDATYACPDGMTCCHHPAGGWSCCIYSPAQCCLDGYHCCPYGYQCDRTYTHCLRGGVPYPFLLHKPAATVKPTKAPVVEPRMSPEVK</sequence>
<accession>A0A3B3R4Q0</accession>
<name>A0A3B3R4Q0_9TELE</name>
<feature type="domain" description="Granulins" evidence="5">
    <location>
        <begin position="63"/>
        <end position="76"/>
    </location>
</feature>
<dbReference type="InterPro" id="IPR000118">
    <property type="entry name" value="Granulin"/>
</dbReference>
<evidence type="ECO:0000256" key="2">
    <source>
        <dbReference type="ARBA" id="ARBA00010093"/>
    </source>
</evidence>
<comment type="subcellular location">
    <subcellularLocation>
        <location evidence="1">Secreted</location>
    </subcellularLocation>
</comment>
<dbReference type="SMART" id="SM00277">
    <property type="entry name" value="GRAN"/>
    <property type="match status" value="1"/>
</dbReference>
<evidence type="ECO:0000256" key="1">
    <source>
        <dbReference type="ARBA" id="ARBA00004613"/>
    </source>
</evidence>
<evidence type="ECO:0000313" key="6">
    <source>
        <dbReference type="Ensembl" id="ENSPKIP00000013368.1"/>
    </source>
</evidence>
<keyword evidence="3" id="KW-0964">Secreted</keyword>
<dbReference type="SUPFAM" id="SSF57277">
    <property type="entry name" value="Granulin repeat"/>
    <property type="match status" value="1"/>
</dbReference>
<protein>
    <recommendedName>
        <fullName evidence="5">Granulins domain-containing protein</fullName>
    </recommendedName>
</protein>
<dbReference type="InterPro" id="IPR039036">
    <property type="entry name" value="Granulin_fam"/>
</dbReference>
<dbReference type="InterPro" id="IPR037277">
    <property type="entry name" value="Granulin_sf"/>
</dbReference>
<dbReference type="Proteomes" id="UP000261540">
    <property type="component" value="Unplaced"/>
</dbReference>
<dbReference type="PANTHER" id="PTHR12274:SF3">
    <property type="entry name" value="PROGRANULIN"/>
    <property type="match status" value="1"/>
</dbReference>
<dbReference type="PANTHER" id="PTHR12274">
    <property type="entry name" value="GRANULIN"/>
    <property type="match status" value="1"/>
</dbReference>
<dbReference type="Gene3D" id="2.10.25.160">
    <property type="entry name" value="Granulin"/>
    <property type="match status" value="1"/>
</dbReference>
<evidence type="ECO:0000313" key="7">
    <source>
        <dbReference type="Proteomes" id="UP000261540"/>
    </source>
</evidence>
<proteinExistence type="inferred from homology"/>